<dbReference type="Pfam" id="PF13899">
    <property type="entry name" value="Thioredoxin_7"/>
    <property type="match status" value="1"/>
</dbReference>
<name>A0A6I2L8K1_9BURK</name>
<evidence type="ECO:0000313" key="3">
    <source>
        <dbReference type="Proteomes" id="UP000433309"/>
    </source>
</evidence>
<dbReference type="InterPro" id="IPR013766">
    <property type="entry name" value="Thioredoxin_domain"/>
</dbReference>
<dbReference type="AlphaFoldDB" id="A0A6I2L8K1"/>
<proteinExistence type="predicted"/>
<feature type="domain" description="Thioredoxin" evidence="1">
    <location>
        <begin position="1"/>
        <end position="115"/>
    </location>
</feature>
<dbReference type="CDD" id="cd02947">
    <property type="entry name" value="TRX_family"/>
    <property type="match status" value="1"/>
</dbReference>
<dbReference type="SUPFAM" id="SSF52833">
    <property type="entry name" value="Thioredoxin-like"/>
    <property type="match status" value="1"/>
</dbReference>
<evidence type="ECO:0000259" key="1">
    <source>
        <dbReference type="PROSITE" id="PS51352"/>
    </source>
</evidence>
<gene>
    <name evidence="2" type="ORF">GJ699_30785</name>
</gene>
<dbReference type="Gene3D" id="3.40.30.10">
    <property type="entry name" value="Glutaredoxin"/>
    <property type="match status" value="1"/>
</dbReference>
<sequence>MAAIAWLSGELDAALAQARAQQRPLFLYWGAAWCPPCNRVKGDLFARDDFARRSDAVLCYHLDGDSACAQALAARLRLRSYPTLVLYTPDGGEITRLPCELDGELFDAAFDTALTVHAAGSSAAAALDAALSGTRALSAAEWSLLSHYSWDTDEGQLLGQRALAPTLAALASTAASAGASDAAARLNLHAALAAGQADGDSLLALLSDARLARANLDIFNNSGLILIKIASRREELAAALGRLAAQWADDFWLSASDRLMAVRLQMRLARLLAPSQGLQEQVRARVEEALAEASDPYQRHTLVNTAVSALNDAGLAAQAEQLLLSELPRSHSPYYFMLSLAASAKRRSDSAGVLDWYSRAWQASTGPATRLQWGVTYLSSVIDLTPQDSARIEAAAAGLLTDIHAAGADAHQQRNQAQLKKLAPKLNTTTGPHTTALLNAL</sequence>
<comment type="caution">
    <text evidence="2">The sequence shown here is derived from an EMBL/GenBank/DDBJ whole genome shotgun (WGS) entry which is preliminary data.</text>
</comment>
<evidence type="ECO:0000313" key="2">
    <source>
        <dbReference type="EMBL" id="MRW94368.1"/>
    </source>
</evidence>
<accession>A0A6I2L8K1</accession>
<dbReference type="RefSeq" id="WP_154383247.1">
    <property type="nucleotide sequence ID" value="NZ_WKJK01000026.1"/>
</dbReference>
<dbReference type="Proteomes" id="UP000433309">
    <property type="component" value="Unassembled WGS sequence"/>
</dbReference>
<reference evidence="2 3" key="1">
    <citation type="submission" date="2019-11" db="EMBL/GenBank/DDBJ databases">
        <title>Novel species isolated from a subtropical stream in China.</title>
        <authorList>
            <person name="Lu H."/>
        </authorList>
    </citation>
    <scope>NUCLEOTIDE SEQUENCE [LARGE SCALE GENOMIC DNA]</scope>
    <source>
        <strain evidence="2 3">FT80W</strain>
    </source>
</reference>
<keyword evidence="3" id="KW-1185">Reference proteome</keyword>
<dbReference type="PROSITE" id="PS51352">
    <property type="entry name" value="THIOREDOXIN_2"/>
    <property type="match status" value="1"/>
</dbReference>
<organism evidence="2 3">
    <name type="scientific">Duganella guangzhouensis</name>
    <dbReference type="NCBI Taxonomy" id="2666084"/>
    <lineage>
        <taxon>Bacteria</taxon>
        <taxon>Pseudomonadati</taxon>
        <taxon>Pseudomonadota</taxon>
        <taxon>Betaproteobacteria</taxon>
        <taxon>Burkholderiales</taxon>
        <taxon>Oxalobacteraceae</taxon>
        <taxon>Telluria group</taxon>
        <taxon>Duganella</taxon>
    </lineage>
</organism>
<protein>
    <submittedName>
        <fullName evidence="2">Thiol reductase thioredoxin</fullName>
    </submittedName>
</protein>
<dbReference type="EMBL" id="WKJK01000026">
    <property type="protein sequence ID" value="MRW94368.1"/>
    <property type="molecule type" value="Genomic_DNA"/>
</dbReference>
<dbReference type="InterPro" id="IPR036249">
    <property type="entry name" value="Thioredoxin-like_sf"/>
</dbReference>